<name>A0ABV3DFW8_9ACTN</name>
<accession>A0ABV3DFW8</accession>
<reference evidence="1 2" key="1">
    <citation type="submission" date="2024-06" db="EMBL/GenBank/DDBJ databases">
        <title>The Natural Products Discovery Center: Release of the First 8490 Sequenced Strains for Exploring Actinobacteria Biosynthetic Diversity.</title>
        <authorList>
            <person name="Kalkreuter E."/>
            <person name="Kautsar S.A."/>
            <person name="Yang D."/>
            <person name="Bader C.D."/>
            <person name="Teijaro C.N."/>
            <person name="Fluegel L."/>
            <person name="Davis C.M."/>
            <person name="Simpson J.R."/>
            <person name="Lauterbach L."/>
            <person name="Steele A.D."/>
            <person name="Gui C."/>
            <person name="Meng S."/>
            <person name="Li G."/>
            <person name="Viehrig K."/>
            <person name="Ye F."/>
            <person name="Su P."/>
            <person name="Kiefer A.F."/>
            <person name="Nichols A."/>
            <person name="Cepeda A.J."/>
            <person name="Yan W."/>
            <person name="Fan B."/>
            <person name="Jiang Y."/>
            <person name="Adhikari A."/>
            <person name="Zheng C.-J."/>
            <person name="Schuster L."/>
            <person name="Cowan T.M."/>
            <person name="Smanski M.J."/>
            <person name="Chevrette M.G."/>
            <person name="De Carvalho L.P.S."/>
            <person name="Shen B."/>
        </authorList>
    </citation>
    <scope>NUCLEOTIDE SEQUENCE [LARGE SCALE GENOMIC DNA]</scope>
    <source>
        <strain evidence="1 2">NPDC048946</strain>
    </source>
</reference>
<sequence length="411" mass="44124">MNPWALLLSQASWAVIGPVLDRLDPGTRQTVLGSALPEGGAIVSYVLGHGSVACRAALAQSPTVTAATLRRLAEDPAPEVAAHLARNPHAPRDVMLRAMAAHHVDRIAIPDAGLPQRDVYALVESVNAEVVARAVPALLFRHPYPAGAVVLARALLNLWRLGGRTAAESAFATAAQLPETVAERFDEVFAVDDGRAALGRLIEHEGRTQVVVERLRGVGRRTSAVHPTSSAYDGSEAVLTRLVLFAPHEPPRWDVVRHEDSLTALVPDVVTALGDEPGCPDWILERLRHHPPSPGGHIRSQHERGRIRRDAYRQLAALTAGMRDDQLRRAYQEGLLPAGEILAKAPFAYAALTVFTTATGPRLDEARTAVSRLTERHLGADTEAWAVALMLLPEFAGTLPELLATARAAAG</sequence>
<dbReference type="Proteomes" id="UP001551482">
    <property type="component" value="Unassembled WGS sequence"/>
</dbReference>
<evidence type="ECO:0000313" key="1">
    <source>
        <dbReference type="EMBL" id="MEU8134656.1"/>
    </source>
</evidence>
<dbReference type="RefSeq" id="WP_358353488.1">
    <property type="nucleotide sequence ID" value="NZ_JBEZFP010000029.1"/>
</dbReference>
<gene>
    <name evidence="1" type="ORF">AB0C36_14210</name>
</gene>
<dbReference type="EMBL" id="JBEZFP010000029">
    <property type="protein sequence ID" value="MEU8134656.1"/>
    <property type="molecule type" value="Genomic_DNA"/>
</dbReference>
<organism evidence="1 2">
    <name type="scientific">Streptodolium elevatio</name>
    <dbReference type="NCBI Taxonomy" id="3157996"/>
    <lineage>
        <taxon>Bacteria</taxon>
        <taxon>Bacillati</taxon>
        <taxon>Actinomycetota</taxon>
        <taxon>Actinomycetes</taxon>
        <taxon>Kitasatosporales</taxon>
        <taxon>Streptomycetaceae</taxon>
        <taxon>Streptodolium</taxon>
    </lineage>
</organism>
<comment type="caution">
    <text evidence="1">The sequence shown here is derived from an EMBL/GenBank/DDBJ whole genome shotgun (WGS) entry which is preliminary data.</text>
</comment>
<protein>
    <submittedName>
        <fullName evidence="1">Uncharacterized protein</fullName>
    </submittedName>
</protein>
<keyword evidence="2" id="KW-1185">Reference proteome</keyword>
<evidence type="ECO:0000313" key="2">
    <source>
        <dbReference type="Proteomes" id="UP001551482"/>
    </source>
</evidence>
<proteinExistence type="predicted"/>